<sequence>REVLAGTFLFGRKVKTRMNDKHRDILRRNWASIRDDLEIEELLPHLVDVLGPADQEKVQAEATRREKIDKLFDIIPRKGPEGI</sequence>
<dbReference type="Proteomes" id="UP001163046">
    <property type="component" value="Unassembled WGS sequence"/>
</dbReference>
<organism evidence="2 3">
    <name type="scientific">Desmophyllum pertusum</name>
    <dbReference type="NCBI Taxonomy" id="174260"/>
    <lineage>
        <taxon>Eukaryota</taxon>
        <taxon>Metazoa</taxon>
        <taxon>Cnidaria</taxon>
        <taxon>Anthozoa</taxon>
        <taxon>Hexacorallia</taxon>
        <taxon>Scleractinia</taxon>
        <taxon>Caryophylliina</taxon>
        <taxon>Caryophylliidae</taxon>
        <taxon>Desmophyllum</taxon>
    </lineage>
</organism>
<proteinExistence type="predicted"/>
<dbReference type="PROSITE" id="PS50209">
    <property type="entry name" value="CARD"/>
    <property type="match status" value="1"/>
</dbReference>
<dbReference type="CDD" id="cd01671">
    <property type="entry name" value="CARD"/>
    <property type="match status" value="1"/>
</dbReference>
<dbReference type="PANTHER" id="PTHR15034">
    <property type="entry name" value="DEATH DOMAIN-CONTAINING PROTEIN CRADD"/>
    <property type="match status" value="1"/>
</dbReference>
<dbReference type="EMBL" id="MU827306">
    <property type="protein sequence ID" value="KAJ7363131.1"/>
    <property type="molecule type" value="Genomic_DNA"/>
</dbReference>
<dbReference type="GO" id="GO:0002020">
    <property type="term" value="F:protease binding"/>
    <property type="evidence" value="ECO:0007669"/>
    <property type="project" value="InterPro"/>
</dbReference>
<dbReference type="Pfam" id="PF00619">
    <property type="entry name" value="CARD"/>
    <property type="match status" value="1"/>
</dbReference>
<accession>A0A9W9YQC2</accession>
<protein>
    <recommendedName>
        <fullName evidence="1">CARD domain-containing protein</fullName>
    </recommendedName>
</protein>
<dbReference type="SUPFAM" id="SSF47986">
    <property type="entry name" value="DEATH domain"/>
    <property type="match status" value="1"/>
</dbReference>
<gene>
    <name evidence="2" type="ORF">OS493_011406</name>
</gene>
<dbReference type="AlphaFoldDB" id="A0A9W9YQC2"/>
<evidence type="ECO:0000313" key="3">
    <source>
        <dbReference type="Proteomes" id="UP001163046"/>
    </source>
</evidence>
<dbReference type="InterPro" id="IPR001315">
    <property type="entry name" value="CARD"/>
</dbReference>
<name>A0A9W9YQC2_9CNID</name>
<dbReference type="OrthoDB" id="5985683at2759"/>
<evidence type="ECO:0000259" key="1">
    <source>
        <dbReference type="PROSITE" id="PS50209"/>
    </source>
</evidence>
<dbReference type="GO" id="GO:0070513">
    <property type="term" value="F:death domain binding"/>
    <property type="evidence" value="ECO:0007669"/>
    <property type="project" value="InterPro"/>
</dbReference>
<dbReference type="InterPro" id="IPR037939">
    <property type="entry name" value="CRADD"/>
</dbReference>
<feature type="non-terminal residue" evidence="2">
    <location>
        <position position="1"/>
    </location>
</feature>
<dbReference type="InterPro" id="IPR011029">
    <property type="entry name" value="DEATH-like_dom_sf"/>
</dbReference>
<dbReference type="Gene3D" id="1.10.533.10">
    <property type="entry name" value="Death Domain, Fas"/>
    <property type="match status" value="1"/>
</dbReference>
<feature type="domain" description="CARD" evidence="1">
    <location>
        <begin position="18"/>
        <end position="83"/>
    </location>
</feature>
<evidence type="ECO:0000313" key="2">
    <source>
        <dbReference type="EMBL" id="KAJ7363131.1"/>
    </source>
</evidence>
<keyword evidence="3" id="KW-1185">Reference proteome</keyword>
<dbReference type="PANTHER" id="PTHR15034:SF5">
    <property type="entry name" value="DEATH DOMAIN-CONTAINING PROTEIN CRADD"/>
    <property type="match status" value="1"/>
</dbReference>
<reference evidence="2" key="1">
    <citation type="submission" date="2023-01" db="EMBL/GenBank/DDBJ databases">
        <title>Genome assembly of the deep-sea coral Lophelia pertusa.</title>
        <authorList>
            <person name="Herrera S."/>
            <person name="Cordes E."/>
        </authorList>
    </citation>
    <scope>NUCLEOTIDE SEQUENCE</scope>
    <source>
        <strain evidence="2">USNM1676648</strain>
        <tissue evidence="2">Polyp</tissue>
    </source>
</reference>
<comment type="caution">
    <text evidence="2">The sequence shown here is derived from an EMBL/GenBank/DDBJ whole genome shotgun (WGS) entry which is preliminary data.</text>
</comment>
<dbReference type="GO" id="GO:0042981">
    <property type="term" value="P:regulation of apoptotic process"/>
    <property type="evidence" value="ECO:0007669"/>
    <property type="project" value="InterPro"/>
</dbReference>